<proteinExistence type="predicted"/>
<dbReference type="EMBL" id="JAAKZF010000165">
    <property type="protein sequence ID" value="NGO56000.1"/>
    <property type="molecule type" value="Genomic_DNA"/>
</dbReference>
<reference evidence="1 2" key="1">
    <citation type="submission" date="2020-02" db="EMBL/GenBank/DDBJ databases">
        <title>Genome sequence of strain CCNWXJ40-4.</title>
        <authorList>
            <person name="Gao J."/>
            <person name="Sun J."/>
        </authorList>
    </citation>
    <scope>NUCLEOTIDE SEQUENCE [LARGE SCALE GENOMIC DNA]</scope>
    <source>
        <strain evidence="1 2">CCNWXJ 40-4</strain>
    </source>
</reference>
<accession>A0A6G4WPG3</accession>
<keyword evidence="2" id="KW-1185">Reference proteome</keyword>
<dbReference type="AlphaFoldDB" id="A0A6G4WPG3"/>
<organism evidence="1 2">
    <name type="scientific">Allomesorhizobium camelthorni</name>
    <dbReference type="NCBI Taxonomy" id="475069"/>
    <lineage>
        <taxon>Bacteria</taxon>
        <taxon>Pseudomonadati</taxon>
        <taxon>Pseudomonadota</taxon>
        <taxon>Alphaproteobacteria</taxon>
        <taxon>Hyphomicrobiales</taxon>
        <taxon>Phyllobacteriaceae</taxon>
        <taxon>Allomesorhizobium</taxon>
    </lineage>
</organism>
<sequence>MCKPESHPPLTEYLAGVAIDERVETVKRGRPRLRYAYRWMGNLPQGDGKDALFVNCISIEITNPNGKTTHRSCFVTNLPVDRENVIELADRGRARWKVENETVNTSGPRLQYRAQFRRR</sequence>
<evidence type="ECO:0000313" key="2">
    <source>
        <dbReference type="Proteomes" id="UP001642900"/>
    </source>
</evidence>
<name>A0A6G4WPG3_9HYPH</name>
<comment type="caution">
    <text evidence="1">The sequence shown here is derived from an EMBL/GenBank/DDBJ whole genome shotgun (WGS) entry which is preliminary data.</text>
</comment>
<evidence type="ECO:0000313" key="1">
    <source>
        <dbReference type="EMBL" id="NGO56000.1"/>
    </source>
</evidence>
<dbReference type="Proteomes" id="UP001642900">
    <property type="component" value="Unassembled WGS sequence"/>
</dbReference>
<dbReference type="RefSeq" id="WP_165034331.1">
    <property type="nucleotide sequence ID" value="NZ_JAAKZF010000165.1"/>
</dbReference>
<protein>
    <submittedName>
        <fullName evidence="1">Uncharacterized protein</fullName>
    </submittedName>
</protein>
<gene>
    <name evidence="1" type="ORF">G6N73_34290</name>
</gene>